<feature type="transmembrane region" description="Helical" evidence="6">
    <location>
        <begin position="54"/>
        <end position="76"/>
    </location>
</feature>
<comment type="caution">
    <text evidence="7">The sequence shown here is derived from an EMBL/GenBank/DDBJ whole genome shotgun (WGS) entry which is preliminary data.</text>
</comment>
<comment type="subcellular location">
    <subcellularLocation>
        <location evidence="1">Membrane</location>
        <topology evidence="1">Multi-pass membrane protein</topology>
    </subcellularLocation>
</comment>
<keyword evidence="4 6" id="KW-1133">Transmembrane helix</keyword>
<evidence type="ECO:0000256" key="6">
    <source>
        <dbReference type="RuleBase" id="RU004914"/>
    </source>
</evidence>
<comment type="similarity">
    <text evidence="2 6">Belongs to the multi antimicrobial extrusion (MATE) (TC 2.A.66.1) family.</text>
</comment>
<evidence type="ECO:0000256" key="4">
    <source>
        <dbReference type="ARBA" id="ARBA00022989"/>
    </source>
</evidence>
<dbReference type="GO" id="GO:1990961">
    <property type="term" value="P:xenobiotic detoxification by transmembrane export across the plasma membrane"/>
    <property type="evidence" value="ECO:0007669"/>
    <property type="project" value="InterPro"/>
</dbReference>
<feature type="transmembrane region" description="Helical" evidence="6">
    <location>
        <begin position="422"/>
        <end position="443"/>
    </location>
</feature>
<feature type="transmembrane region" description="Helical" evidence="6">
    <location>
        <begin position="134"/>
        <end position="154"/>
    </location>
</feature>
<gene>
    <name evidence="7" type="ORF">Cgig2_032493</name>
</gene>
<feature type="transmembrane region" description="Helical" evidence="6">
    <location>
        <begin position="197"/>
        <end position="221"/>
    </location>
</feature>
<feature type="transmembrane region" description="Helical" evidence="6">
    <location>
        <begin position="392"/>
        <end position="416"/>
    </location>
</feature>
<dbReference type="GO" id="GO:0042910">
    <property type="term" value="F:xenobiotic transmembrane transporter activity"/>
    <property type="evidence" value="ECO:0007669"/>
    <property type="project" value="InterPro"/>
</dbReference>
<feature type="transmembrane region" description="Helical" evidence="6">
    <location>
        <begin position="96"/>
        <end position="113"/>
    </location>
</feature>
<keyword evidence="5 6" id="KW-0472">Membrane</keyword>
<evidence type="ECO:0000313" key="7">
    <source>
        <dbReference type="EMBL" id="KAJ8450868.1"/>
    </source>
</evidence>
<name>A0A9Q1QPX0_9CARY</name>
<keyword evidence="3 6" id="KW-0812">Transmembrane</keyword>
<dbReference type="InterPro" id="IPR045069">
    <property type="entry name" value="MATE_euk"/>
</dbReference>
<evidence type="ECO:0000256" key="1">
    <source>
        <dbReference type="ARBA" id="ARBA00004141"/>
    </source>
</evidence>
<dbReference type="AlphaFoldDB" id="A0A9Q1QPX0"/>
<evidence type="ECO:0000256" key="5">
    <source>
        <dbReference type="ARBA" id="ARBA00023136"/>
    </source>
</evidence>
<evidence type="ECO:0000313" key="8">
    <source>
        <dbReference type="Proteomes" id="UP001153076"/>
    </source>
</evidence>
<feature type="transmembrane region" description="Helical" evidence="6">
    <location>
        <begin position="256"/>
        <end position="273"/>
    </location>
</feature>
<feature type="transmembrane region" description="Helical" evidence="6">
    <location>
        <begin position="452"/>
        <end position="471"/>
    </location>
</feature>
<feature type="transmembrane region" description="Helical" evidence="6">
    <location>
        <begin position="311"/>
        <end position="330"/>
    </location>
</feature>
<protein>
    <recommendedName>
        <fullName evidence="6">Protein DETOXIFICATION</fullName>
    </recommendedName>
    <alternativeName>
        <fullName evidence="6">Multidrug and toxic compound extrusion protein</fullName>
    </alternativeName>
</protein>
<reference evidence="7" key="1">
    <citation type="submission" date="2022-04" db="EMBL/GenBank/DDBJ databases">
        <title>Carnegiea gigantea Genome sequencing and assembly v2.</title>
        <authorList>
            <person name="Copetti D."/>
            <person name="Sanderson M.J."/>
            <person name="Burquez A."/>
            <person name="Wojciechowski M.F."/>
        </authorList>
    </citation>
    <scope>NUCLEOTIDE SEQUENCE</scope>
    <source>
        <strain evidence="7">SGP5-SGP5p</strain>
        <tissue evidence="7">Aerial part</tissue>
    </source>
</reference>
<proteinExistence type="inferred from homology"/>
<dbReference type="OrthoDB" id="2126698at2759"/>
<evidence type="ECO:0000256" key="2">
    <source>
        <dbReference type="ARBA" id="ARBA00010199"/>
    </source>
</evidence>
<dbReference type="Pfam" id="PF01554">
    <property type="entry name" value="MatE"/>
    <property type="match status" value="2"/>
</dbReference>
<feature type="transmembrane region" description="Helical" evidence="6">
    <location>
        <begin position="166"/>
        <end position="185"/>
    </location>
</feature>
<accession>A0A9Q1QPX0</accession>
<sequence length="500" mass="54321">MLDEHKNETEMSSEDQKLLPLGKEAFEIEGPTVLTGWRVTESWITRESKDTWEIAGPAILTSIAQFSIGFITSAYVGHLGEVELAAVSIVQNVIEGFVYGVMLGIGSALETLCGQAVGARQLNMLGIYLQRSSIITLVTALFLLPAYIFTSPLLNLLHQEKHISEVAGKYAIWSIPQLFAYALNFPIQKFLQAQSKVWVMTIISMGVVGLHVFLNLLLVIWLDHGLLGAAIAGNISWWILVLAHVVYVVSGSFPEAWVGLSLSAFSSLCGFMRLSLASAVMLCLELWYSTLVILMVGWLPSPEVAVDAISICMNVELWTLMISLGFNAAVSVRVSNELGAGNPKGAKLSVAVNVVTSTVFGVIFAVAILVTEYQFPKMLTTDPTVMKETTKLVYFLAAYVLINSIQPVLHGVAVGAGWQSTVAWINTICYYIVGLPIGGLLGFKSSLGVQGIWLGVIIGIVLQTAVLLFILCRTNWREEALQAEERVRSWGGSPPGPLVE</sequence>
<evidence type="ECO:0000256" key="3">
    <source>
        <dbReference type="ARBA" id="ARBA00022692"/>
    </source>
</evidence>
<dbReference type="CDD" id="cd13132">
    <property type="entry name" value="MATE_eukaryotic"/>
    <property type="match status" value="1"/>
</dbReference>
<feature type="transmembrane region" description="Helical" evidence="6">
    <location>
        <begin position="279"/>
        <end position="299"/>
    </location>
</feature>
<dbReference type="PANTHER" id="PTHR11206">
    <property type="entry name" value="MULTIDRUG RESISTANCE PROTEIN"/>
    <property type="match status" value="1"/>
</dbReference>
<dbReference type="InterPro" id="IPR002528">
    <property type="entry name" value="MATE_fam"/>
</dbReference>
<dbReference type="NCBIfam" id="TIGR00797">
    <property type="entry name" value="matE"/>
    <property type="match status" value="1"/>
</dbReference>
<dbReference type="EMBL" id="JAKOGI010000012">
    <property type="protein sequence ID" value="KAJ8450868.1"/>
    <property type="molecule type" value="Genomic_DNA"/>
</dbReference>
<organism evidence="7 8">
    <name type="scientific">Carnegiea gigantea</name>
    <dbReference type="NCBI Taxonomy" id="171969"/>
    <lineage>
        <taxon>Eukaryota</taxon>
        <taxon>Viridiplantae</taxon>
        <taxon>Streptophyta</taxon>
        <taxon>Embryophyta</taxon>
        <taxon>Tracheophyta</taxon>
        <taxon>Spermatophyta</taxon>
        <taxon>Magnoliopsida</taxon>
        <taxon>eudicotyledons</taxon>
        <taxon>Gunneridae</taxon>
        <taxon>Pentapetalae</taxon>
        <taxon>Caryophyllales</taxon>
        <taxon>Cactineae</taxon>
        <taxon>Cactaceae</taxon>
        <taxon>Cactoideae</taxon>
        <taxon>Echinocereeae</taxon>
        <taxon>Carnegiea</taxon>
    </lineage>
</organism>
<keyword evidence="8" id="KW-1185">Reference proteome</keyword>
<dbReference type="Proteomes" id="UP001153076">
    <property type="component" value="Unassembled WGS sequence"/>
</dbReference>
<dbReference type="GO" id="GO:0016020">
    <property type="term" value="C:membrane"/>
    <property type="evidence" value="ECO:0007669"/>
    <property type="project" value="UniProtKB-SubCell"/>
</dbReference>
<dbReference type="GO" id="GO:0015297">
    <property type="term" value="F:antiporter activity"/>
    <property type="evidence" value="ECO:0007669"/>
    <property type="project" value="InterPro"/>
</dbReference>
<feature type="transmembrane region" description="Helical" evidence="6">
    <location>
        <begin position="350"/>
        <end position="371"/>
    </location>
</feature>
<feature type="transmembrane region" description="Helical" evidence="6">
    <location>
        <begin position="227"/>
        <end position="249"/>
    </location>
</feature>